<evidence type="ECO:0000313" key="3">
    <source>
        <dbReference type="Proteomes" id="UP000501868"/>
    </source>
</evidence>
<dbReference type="InterPro" id="IPR027417">
    <property type="entry name" value="P-loop_NTPase"/>
</dbReference>
<proteinExistence type="predicted"/>
<feature type="domain" description="Double-GTPase 2" evidence="1">
    <location>
        <begin position="129"/>
        <end position="320"/>
    </location>
</feature>
<dbReference type="Pfam" id="PF19993">
    <property type="entry name" value="DO-GTPase2"/>
    <property type="match status" value="1"/>
</dbReference>
<sequence>MFGLLKRMFEKKQPEPARLPFYDIVCPYCFSKFHHEDVVFRAAHYRDDDELYNLQEDPELNDYRKKFGLAEIDEIEAIVYPSTIPDENKIYSNGVLMGVSDKYAVVTRKRLCPGCHNELPVTAGKYPSNILSIVGATSVGKSVYITSLIHTLQHVTANNFNAACIPLNNAISRRFRDDYEIPLFENGNLLDATATTKRQEPFIFQFVFKDEDKAPLTLVFFDVAGEGMTEQEYLQLHAPHIKNSAGILFLVDPMQIRAIRQKMLHEMGENPGEIVGLAREPREVVVALFEDFISQQENNKTNIPTAVVLTKSDLLYTLSSDEGEYIRSNSNVFHNVTHSGYLNLDEYENINGEIRRFLSKVDTPFVGSIDVFFNEASYFAVSALGSNPVDRQVSGIISPIRVDEPFIWLLYKLGYIEGRHVQ</sequence>
<dbReference type="EMBL" id="CP051128">
    <property type="protein sequence ID" value="QIZ10650.1"/>
    <property type="molecule type" value="Genomic_DNA"/>
</dbReference>
<dbReference type="SUPFAM" id="SSF52540">
    <property type="entry name" value="P-loop containing nucleoside triphosphate hydrolases"/>
    <property type="match status" value="1"/>
</dbReference>
<dbReference type="Proteomes" id="UP000501868">
    <property type="component" value="Chromosome"/>
</dbReference>
<dbReference type="AlphaFoldDB" id="A0A6H1PAK4"/>
<reference evidence="2 3" key="1">
    <citation type="submission" date="2020-04" db="EMBL/GenBank/DDBJ databases">
        <title>Genome-Wide Identification of 5-Methylcytosine Sites in Bacterial Genomes By High-Throughput Sequencing of MspJI Restriction Fragments.</title>
        <authorList>
            <person name="Wu V."/>
        </authorList>
    </citation>
    <scope>NUCLEOTIDE SEQUENCE [LARGE SCALE GENOMIC DNA]</scope>
    <source>
        <strain evidence="2 3">S2</strain>
    </source>
</reference>
<organism evidence="2 3">
    <name type="scientific">Priestia megaterium</name>
    <name type="common">Bacillus megaterium</name>
    <dbReference type="NCBI Taxonomy" id="1404"/>
    <lineage>
        <taxon>Bacteria</taxon>
        <taxon>Bacillati</taxon>
        <taxon>Bacillota</taxon>
        <taxon>Bacilli</taxon>
        <taxon>Bacillales</taxon>
        <taxon>Bacillaceae</taxon>
        <taxon>Priestia</taxon>
    </lineage>
</organism>
<accession>A0A6H1PAK4</accession>
<name>A0A6H1PAK4_PRIMG</name>
<dbReference type="InterPro" id="IPR045528">
    <property type="entry name" value="DO-GTPase2"/>
</dbReference>
<gene>
    <name evidence="2" type="ORF">HFZ78_31230</name>
</gene>
<protein>
    <recommendedName>
        <fullName evidence="1">Double-GTPase 2 domain-containing protein</fullName>
    </recommendedName>
</protein>
<evidence type="ECO:0000259" key="1">
    <source>
        <dbReference type="Pfam" id="PF19993"/>
    </source>
</evidence>
<evidence type="ECO:0000313" key="2">
    <source>
        <dbReference type="EMBL" id="QIZ10650.1"/>
    </source>
</evidence>
<reference evidence="2 3" key="2">
    <citation type="submission" date="2020-04" db="EMBL/GenBank/DDBJ databases">
        <authorList>
            <person name="Fomenkov A."/>
            <person name="Anton B.P."/>
            <person name="Roberts R.J."/>
        </authorList>
    </citation>
    <scope>NUCLEOTIDE SEQUENCE [LARGE SCALE GENOMIC DNA]</scope>
    <source>
        <strain evidence="2 3">S2</strain>
    </source>
</reference>
<dbReference type="Gene3D" id="3.40.50.300">
    <property type="entry name" value="P-loop containing nucleotide triphosphate hydrolases"/>
    <property type="match status" value="1"/>
</dbReference>